<dbReference type="InterPro" id="IPR024728">
    <property type="entry name" value="PolY_HhH_motif"/>
</dbReference>
<reference evidence="8" key="1">
    <citation type="journal article" date="2019" name="Int. J. Syst. Evol. Microbiol.">
        <title>The Global Catalogue of Microorganisms (GCM) 10K type strain sequencing project: providing services to taxonomists for standard genome sequencing and annotation.</title>
        <authorList>
            <consortium name="The Broad Institute Genomics Platform"/>
            <consortium name="The Broad Institute Genome Sequencing Center for Infectious Disease"/>
            <person name="Wu L."/>
            <person name="Ma J."/>
        </authorList>
    </citation>
    <scope>NUCLEOTIDE SEQUENCE [LARGE SCALE GENOMIC DNA]</scope>
    <source>
        <strain evidence="8">TISTR 1906</strain>
    </source>
</reference>
<dbReference type="Gene3D" id="1.10.150.20">
    <property type="entry name" value="5' to 3' exonuclease, C-terminal subdomain"/>
    <property type="match status" value="1"/>
</dbReference>
<keyword evidence="5" id="KW-0742">SOS response</keyword>
<dbReference type="SUPFAM" id="SSF56672">
    <property type="entry name" value="DNA/RNA polymerases"/>
    <property type="match status" value="1"/>
</dbReference>
<evidence type="ECO:0000256" key="3">
    <source>
        <dbReference type="ARBA" id="ARBA00023199"/>
    </source>
</evidence>
<comment type="caution">
    <text evidence="7">The sequence shown here is derived from an EMBL/GenBank/DDBJ whole genome shotgun (WGS) entry which is preliminary data.</text>
</comment>
<dbReference type="PANTHER" id="PTHR11076">
    <property type="entry name" value="DNA REPAIR POLYMERASE UMUC / TRANSFERASE FAMILY MEMBER"/>
    <property type="match status" value="1"/>
</dbReference>
<dbReference type="CDD" id="cd01700">
    <property type="entry name" value="PolY_Pol_V_umuC"/>
    <property type="match status" value="1"/>
</dbReference>
<dbReference type="Gene3D" id="3.30.70.270">
    <property type="match status" value="1"/>
</dbReference>
<dbReference type="Pfam" id="PF13438">
    <property type="entry name" value="DUF4113"/>
    <property type="match status" value="1"/>
</dbReference>
<feature type="domain" description="UmuC" evidence="6">
    <location>
        <begin position="2"/>
        <end position="194"/>
    </location>
</feature>
<evidence type="ECO:0000313" key="7">
    <source>
        <dbReference type="EMBL" id="MFD2755044.1"/>
    </source>
</evidence>
<dbReference type="InterPro" id="IPR050116">
    <property type="entry name" value="DNA_polymerase-Y"/>
</dbReference>
<sequence length="429" mass="46729">MFALLDGNNFYVSCERVFRPCLKGRPVVVLSNNDGCAVARSEEAKALGIKMGEPYFRIRHLHEQAGLVALSANFPLYGDMSDRMMSLASALGPEQEVYSIDECFVGLDGVPDVTRRAWAIRQRILSGIGIPTCIGIAPSKTLAKLANHVAKDAARKPGSYPAELSHVCNFAELPPGQLRGLLEATPVGEVWGVGRRIGARLQAMGITSAADLADADLVFLRSNFSVVLERTALELRGTPCHELELEPPAKQQIACTRSFGKPVTELEPLVQAVTTFAQRAAEKLRAQHLRAGMVYVFAHSSPFRPDDPRFARSASVPLVEPSSDTSVLAEVAEQAIRRIYEPGYRLAKAGVMLLDLSPCTQKQGSLSFEIIQPQRDRSALMEVVDGLNKRFGRGVVSIGSTQSTGGWGMRQERKTPAYTTDIRSIPVAR</sequence>
<keyword evidence="8" id="KW-1185">Reference proteome</keyword>
<dbReference type="RefSeq" id="WP_066483759.1">
    <property type="nucleotide sequence ID" value="NZ_BCNT01000026.1"/>
</dbReference>
<name>A0ABW5URI1_9BURK</name>
<accession>A0ABW5URI1</accession>
<keyword evidence="2" id="KW-0227">DNA damage</keyword>
<organism evidence="7 8">
    <name type="scientific">Comamonas terrae</name>
    <dbReference type="NCBI Taxonomy" id="673548"/>
    <lineage>
        <taxon>Bacteria</taxon>
        <taxon>Pseudomonadati</taxon>
        <taxon>Pseudomonadota</taxon>
        <taxon>Betaproteobacteria</taxon>
        <taxon>Burkholderiales</taxon>
        <taxon>Comamonadaceae</taxon>
        <taxon>Comamonas</taxon>
    </lineage>
</organism>
<dbReference type="InterPro" id="IPR001126">
    <property type="entry name" value="UmuC"/>
</dbReference>
<dbReference type="EMBL" id="JBHUMV010000006">
    <property type="protein sequence ID" value="MFD2755044.1"/>
    <property type="molecule type" value="Genomic_DNA"/>
</dbReference>
<evidence type="ECO:0000259" key="6">
    <source>
        <dbReference type="PROSITE" id="PS50173"/>
    </source>
</evidence>
<proteinExistence type="inferred from homology"/>
<dbReference type="Gene3D" id="3.40.1170.60">
    <property type="match status" value="1"/>
</dbReference>
<protein>
    <submittedName>
        <fullName evidence="7">Y-family DNA polymerase</fullName>
    </submittedName>
</protein>
<evidence type="ECO:0000256" key="4">
    <source>
        <dbReference type="ARBA" id="ARBA00023204"/>
    </source>
</evidence>
<dbReference type="Pfam" id="PF11798">
    <property type="entry name" value="IMS_HHH"/>
    <property type="match status" value="1"/>
</dbReference>
<dbReference type="InterPro" id="IPR043502">
    <property type="entry name" value="DNA/RNA_pol_sf"/>
</dbReference>
<dbReference type="PROSITE" id="PS50173">
    <property type="entry name" value="UMUC"/>
    <property type="match status" value="1"/>
</dbReference>
<keyword evidence="4" id="KW-0234">DNA repair</keyword>
<evidence type="ECO:0000313" key="8">
    <source>
        <dbReference type="Proteomes" id="UP001597463"/>
    </source>
</evidence>
<gene>
    <name evidence="7" type="ORF">ACFSW6_13170</name>
</gene>
<dbReference type="PANTHER" id="PTHR11076:SF34">
    <property type="entry name" value="PROTEIN UMUC"/>
    <property type="match status" value="1"/>
</dbReference>
<dbReference type="InterPro" id="IPR025188">
    <property type="entry name" value="DUF4113"/>
</dbReference>
<comment type="similarity">
    <text evidence="1">Belongs to the DNA polymerase type-Y family.</text>
</comment>
<evidence type="ECO:0000256" key="2">
    <source>
        <dbReference type="ARBA" id="ARBA00022763"/>
    </source>
</evidence>
<evidence type="ECO:0000256" key="5">
    <source>
        <dbReference type="ARBA" id="ARBA00023236"/>
    </source>
</evidence>
<dbReference type="Pfam" id="PF11799">
    <property type="entry name" value="IMS_C"/>
    <property type="match status" value="1"/>
</dbReference>
<dbReference type="InterPro" id="IPR017961">
    <property type="entry name" value="DNA_pol_Y-fam_little_finger"/>
</dbReference>
<dbReference type="Proteomes" id="UP001597463">
    <property type="component" value="Unassembled WGS sequence"/>
</dbReference>
<evidence type="ECO:0000256" key="1">
    <source>
        <dbReference type="ARBA" id="ARBA00010945"/>
    </source>
</evidence>
<dbReference type="InterPro" id="IPR043128">
    <property type="entry name" value="Rev_trsase/Diguanyl_cyclase"/>
</dbReference>
<keyword evidence="3" id="KW-0741">SOS mutagenesis</keyword>
<dbReference type="Pfam" id="PF00817">
    <property type="entry name" value="IMS"/>
    <property type="match status" value="1"/>
</dbReference>